<reference evidence="9 10" key="2">
    <citation type="journal article" date="2010" name="Stand. Genomic Sci.">
        <title>Complete genome sequence of Desulfohalobium retbaense type strain (HR(100)).</title>
        <authorList>
            <person name="Spring S."/>
            <person name="Nolan M."/>
            <person name="Lapidus A."/>
            <person name="Glavina Del Rio T."/>
            <person name="Copeland A."/>
            <person name="Tice H."/>
            <person name="Cheng J.F."/>
            <person name="Lucas S."/>
            <person name="Land M."/>
            <person name="Chen F."/>
            <person name="Bruce D."/>
            <person name="Goodwin L."/>
            <person name="Pitluck S."/>
            <person name="Ivanova N."/>
            <person name="Mavromatis K."/>
            <person name="Mikhailova N."/>
            <person name="Pati A."/>
            <person name="Chen A."/>
            <person name="Palaniappan K."/>
            <person name="Hauser L."/>
            <person name="Chang Y.J."/>
            <person name="Jeffries C.D."/>
            <person name="Munk C."/>
            <person name="Kiss H."/>
            <person name="Chain P."/>
            <person name="Han C."/>
            <person name="Brettin T."/>
            <person name="Detter J.C."/>
            <person name="Schuler E."/>
            <person name="Goker M."/>
            <person name="Rohde M."/>
            <person name="Bristow J."/>
            <person name="Eisen J.A."/>
            <person name="Markowitz V."/>
            <person name="Hugenholtz P."/>
            <person name="Kyrpides N.C."/>
            <person name="Klenk H.P."/>
        </authorList>
    </citation>
    <scope>NUCLEOTIDE SEQUENCE [LARGE SCALE GENOMIC DNA]</scope>
    <source>
        <strain evidence="10">ATCC 49802 / DSM 20745 / S 6022</strain>
    </source>
</reference>
<keyword evidence="10" id="KW-1185">Reference proteome</keyword>
<dbReference type="Gene3D" id="1.20.1250.20">
    <property type="entry name" value="MFS general substrate transporter like domains"/>
    <property type="match status" value="1"/>
</dbReference>
<dbReference type="InterPro" id="IPR011701">
    <property type="entry name" value="MFS"/>
</dbReference>
<keyword evidence="5 7" id="KW-1133">Transmembrane helix</keyword>
<evidence type="ECO:0000256" key="7">
    <source>
        <dbReference type="SAM" id="Phobius"/>
    </source>
</evidence>
<dbReference type="eggNOG" id="COG2814">
    <property type="taxonomic scope" value="Bacteria"/>
</dbReference>
<dbReference type="SUPFAM" id="SSF103473">
    <property type="entry name" value="MFS general substrate transporter"/>
    <property type="match status" value="1"/>
</dbReference>
<organism evidence="9 10">
    <name type="scientific">Sphaerobacter thermophilus (strain ATCC 49802 / DSM 20745 / KCCM 41009 / NCIMB 13125 / S 6022)</name>
    <dbReference type="NCBI Taxonomy" id="479434"/>
    <lineage>
        <taxon>Bacteria</taxon>
        <taxon>Pseudomonadati</taxon>
        <taxon>Thermomicrobiota</taxon>
        <taxon>Thermomicrobia</taxon>
        <taxon>Sphaerobacterales</taxon>
        <taxon>Sphaerobacterineae</taxon>
        <taxon>Sphaerobacteraceae</taxon>
        <taxon>Sphaerobacter</taxon>
    </lineage>
</organism>
<evidence type="ECO:0000256" key="5">
    <source>
        <dbReference type="ARBA" id="ARBA00022989"/>
    </source>
</evidence>
<dbReference type="OrthoDB" id="7820830at2"/>
<sequence length="443" mass="46141">MHEPAVAEHTRPRGRLLDVLRNRPFLRLWLVQALSQTGQNMVNFAVLILVAGIVQQHQISQANTAVGIAVLSFSVPAILFAPVAGVVVERARKRTVLIVTNALRGLAVVGFVLIGDDWRALLALSTVYAITFISGTVGQFFGPALGAAIPEVVPAKDTVHANALFNLTFTASQLAGFAALGPLLIKLVGLDQVLVGIIGIFAICAVLSVTIPNRPPAARRSTEESPFRRIVHDVQEGVLVIVQTPVLLKAIGYLSLATASYLMVAVLGPEFISGVLGLPQQDFAFIIAPAGLGVLVGVLAVGRIAGRLGPERTIDWGVTAAGILLVLLGLLASIDRIFRPGATSVALATIVVAGMLAALLGVANAFILAPSQSLLQSASPPHVRARVYGAFFTVSNAVAFIPIIFAGALADLFGVAKVLVAIGAILAAAGLVQLLRLPKSGRS</sequence>
<dbReference type="InParanoid" id="D1C7L9"/>
<accession>D1C7L9</accession>
<evidence type="ECO:0000313" key="9">
    <source>
        <dbReference type="EMBL" id="ACZ37852.1"/>
    </source>
</evidence>
<dbReference type="STRING" id="479434.Sthe_0413"/>
<dbReference type="Pfam" id="PF07690">
    <property type="entry name" value="MFS_1"/>
    <property type="match status" value="1"/>
</dbReference>
<proteinExistence type="predicted"/>
<feature type="transmembrane region" description="Helical" evidence="7">
    <location>
        <begin position="65"/>
        <end position="88"/>
    </location>
</feature>
<protein>
    <submittedName>
        <fullName evidence="9">Major facilitator superfamily MFS_1</fullName>
    </submittedName>
</protein>
<feature type="transmembrane region" description="Helical" evidence="7">
    <location>
        <begin position="283"/>
        <end position="302"/>
    </location>
</feature>
<comment type="subcellular location">
    <subcellularLocation>
        <location evidence="1">Cell membrane</location>
        <topology evidence="1">Multi-pass membrane protein</topology>
    </subcellularLocation>
</comment>
<feature type="transmembrane region" description="Helical" evidence="7">
    <location>
        <begin position="314"/>
        <end position="334"/>
    </location>
</feature>
<dbReference type="PANTHER" id="PTHR43266:SF2">
    <property type="entry name" value="MAJOR FACILITATOR SUPERFAMILY (MFS) PROFILE DOMAIN-CONTAINING PROTEIN"/>
    <property type="match status" value="1"/>
</dbReference>
<gene>
    <name evidence="9" type="ordered locus">Sthe_0413</name>
</gene>
<feature type="transmembrane region" description="Helical" evidence="7">
    <location>
        <begin position="120"/>
        <end position="142"/>
    </location>
</feature>
<keyword evidence="4 7" id="KW-0812">Transmembrane</keyword>
<evidence type="ECO:0000256" key="1">
    <source>
        <dbReference type="ARBA" id="ARBA00004651"/>
    </source>
</evidence>
<keyword evidence="3" id="KW-1003">Cell membrane</keyword>
<evidence type="ECO:0000256" key="6">
    <source>
        <dbReference type="ARBA" id="ARBA00023136"/>
    </source>
</evidence>
<evidence type="ECO:0000256" key="2">
    <source>
        <dbReference type="ARBA" id="ARBA00022448"/>
    </source>
</evidence>
<feature type="transmembrane region" description="Helical" evidence="7">
    <location>
        <begin position="238"/>
        <end position="263"/>
    </location>
</feature>
<evidence type="ECO:0000256" key="4">
    <source>
        <dbReference type="ARBA" id="ARBA00022692"/>
    </source>
</evidence>
<keyword evidence="2" id="KW-0813">Transport</keyword>
<evidence type="ECO:0000259" key="8">
    <source>
        <dbReference type="PROSITE" id="PS50850"/>
    </source>
</evidence>
<feature type="transmembrane region" description="Helical" evidence="7">
    <location>
        <begin position="387"/>
        <end position="409"/>
    </location>
</feature>
<feature type="domain" description="Major facilitator superfamily (MFS) profile" evidence="8">
    <location>
        <begin position="24"/>
        <end position="441"/>
    </location>
</feature>
<dbReference type="CDD" id="cd06173">
    <property type="entry name" value="MFS_MefA_like"/>
    <property type="match status" value="1"/>
</dbReference>
<evidence type="ECO:0000313" key="10">
    <source>
        <dbReference type="Proteomes" id="UP000002027"/>
    </source>
</evidence>
<reference evidence="10" key="1">
    <citation type="submission" date="2009-11" db="EMBL/GenBank/DDBJ databases">
        <title>The complete chromosome 1 of Sphaerobacter thermophilus DSM 20745.</title>
        <authorList>
            <person name="Lucas S."/>
            <person name="Copeland A."/>
            <person name="Lapidus A."/>
            <person name="Glavina del Rio T."/>
            <person name="Dalin E."/>
            <person name="Tice H."/>
            <person name="Bruce D."/>
            <person name="Goodwin L."/>
            <person name="Pitluck S."/>
            <person name="Kyrpides N."/>
            <person name="Mavromatis K."/>
            <person name="Ivanova N."/>
            <person name="Mikhailova N."/>
            <person name="LaButti K.M."/>
            <person name="Clum A."/>
            <person name="Sun H.I."/>
            <person name="Brettin T."/>
            <person name="Detter J.C."/>
            <person name="Han C."/>
            <person name="Larimer F."/>
            <person name="Land M."/>
            <person name="Hauser L."/>
            <person name="Markowitz V."/>
            <person name="Cheng J.F."/>
            <person name="Hugenholtz P."/>
            <person name="Woyke T."/>
            <person name="Wu D."/>
            <person name="Steenblock K."/>
            <person name="Schneider S."/>
            <person name="Pukall R."/>
            <person name="Goeker M."/>
            <person name="Klenk H.P."/>
            <person name="Eisen J.A."/>
        </authorList>
    </citation>
    <scope>NUCLEOTIDE SEQUENCE [LARGE SCALE GENOMIC DNA]</scope>
    <source>
        <strain evidence="10">ATCC 49802 / DSM 20745 / S 6022</strain>
    </source>
</reference>
<feature type="transmembrane region" description="Helical" evidence="7">
    <location>
        <begin position="415"/>
        <end position="435"/>
    </location>
</feature>
<name>D1C7L9_SPHTD</name>
<dbReference type="PROSITE" id="PS50850">
    <property type="entry name" value="MFS"/>
    <property type="match status" value="1"/>
</dbReference>
<dbReference type="PANTHER" id="PTHR43266">
    <property type="entry name" value="MACROLIDE-EFFLUX PROTEIN"/>
    <property type="match status" value="1"/>
</dbReference>
<dbReference type="InterPro" id="IPR020846">
    <property type="entry name" value="MFS_dom"/>
</dbReference>
<feature type="transmembrane region" description="Helical" evidence="7">
    <location>
        <begin position="346"/>
        <end position="367"/>
    </location>
</feature>
<dbReference type="GO" id="GO:0022857">
    <property type="term" value="F:transmembrane transporter activity"/>
    <property type="evidence" value="ECO:0007669"/>
    <property type="project" value="InterPro"/>
</dbReference>
<dbReference type="KEGG" id="sti:Sthe_0413"/>
<feature type="transmembrane region" description="Helical" evidence="7">
    <location>
        <begin position="95"/>
        <end position="114"/>
    </location>
</feature>
<dbReference type="InterPro" id="IPR036259">
    <property type="entry name" value="MFS_trans_sf"/>
</dbReference>
<feature type="transmembrane region" description="Helical" evidence="7">
    <location>
        <begin position="193"/>
        <end position="211"/>
    </location>
</feature>
<dbReference type="Proteomes" id="UP000002027">
    <property type="component" value="Chromosome 1"/>
</dbReference>
<dbReference type="HOGENOM" id="CLU_034180_15_1_0"/>
<dbReference type="AlphaFoldDB" id="D1C7L9"/>
<dbReference type="EMBL" id="CP001823">
    <property type="protein sequence ID" value="ACZ37852.1"/>
    <property type="molecule type" value="Genomic_DNA"/>
</dbReference>
<dbReference type="GO" id="GO:0005886">
    <property type="term" value="C:plasma membrane"/>
    <property type="evidence" value="ECO:0007669"/>
    <property type="project" value="UniProtKB-SubCell"/>
</dbReference>
<feature type="transmembrane region" description="Helical" evidence="7">
    <location>
        <begin position="163"/>
        <end position="187"/>
    </location>
</feature>
<keyword evidence="6 7" id="KW-0472">Membrane</keyword>
<evidence type="ECO:0000256" key="3">
    <source>
        <dbReference type="ARBA" id="ARBA00022475"/>
    </source>
</evidence>